<evidence type="ECO:0000256" key="1">
    <source>
        <dbReference type="PROSITE-ProRule" id="PRU00108"/>
    </source>
</evidence>
<dbReference type="FunFam" id="1.10.10.60:FF:000395">
    <property type="entry name" value="GS homeobox 2"/>
    <property type="match status" value="1"/>
</dbReference>
<comment type="caution">
    <text evidence="4">The sequence shown here is derived from an EMBL/GenBank/DDBJ whole genome shotgun (WGS) entry which is preliminary data.</text>
</comment>
<dbReference type="InterPro" id="IPR042191">
    <property type="entry name" value="GSH1/2"/>
</dbReference>
<dbReference type="PANTHER" id="PTHR47421">
    <property type="entry name" value="GS HOMEOBOX 2"/>
    <property type="match status" value="1"/>
</dbReference>
<keyword evidence="1 2" id="KW-0371">Homeobox</keyword>
<dbReference type="SUPFAM" id="SSF46689">
    <property type="entry name" value="Homeodomain-like"/>
    <property type="match status" value="1"/>
</dbReference>
<feature type="region of interest" description="Disordered" evidence="3">
    <location>
        <begin position="253"/>
        <end position="296"/>
    </location>
</feature>
<dbReference type="PRINTS" id="PR00024">
    <property type="entry name" value="HOMEOBOX"/>
</dbReference>
<dbReference type="SMART" id="SM00389">
    <property type="entry name" value="HOX"/>
    <property type="match status" value="1"/>
</dbReference>
<keyword evidence="1 2" id="KW-0238">DNA-binding</keyword>
<dbReference type="PANTHER" id="PTHR47421:SF2">
    <property type="entry name" value="GS HOMEOBOX 1"/>
    <property type="match status" value="1"/>
</dbReference>
<dbReference type="InterPro" id="IPR001356">
    <property type="entry name" value="HD"/>
</dbReference>
<keyword evidence="5" id="KW-1185">Reference proteome</keyword>
<dbReference type="AlphaFoldDB" id="A0A8J1TJ83"/>
<dbReference type="GO" id="GO:1990837">
    <property type="term" value="F:sequence-specific double-stranded DNA binding"/>
    <property type="evidence" value="ECO:0007669"/>
    <property type="project" value="TreeGrafter"/>
</dbReference>
<evidence type="ECO:0000313" key="4">
    <source>
        <dbReference type="EMBL" id="CAH1777777.1"/>
    </source>
</evidence>
<dbReference type="CDD" id="cd00086">
    <property type="entry name" value="homeodomain"/>
    <property type="match status" value="1"/>
</dbReference>
<dbReference type="EMBL" id="CAIIXF020000002">
    <property type="protein sequence ID" value="CAH1777777.1"/>
    <property type="molecule type" value="Genomic_DNA"/>
</dbReference>
<feature type="DNA-binding region" description="Homeobox" evidence="1">
    <location>
        <begin position="165"/>
        <end position="224"/>
    </location>
</feature>
<dbReference type="PROSITE" id="PS50071">
    <property type="entry name" value="HOMEOBOX_2"/>
    <property type="match status" value="1"/>
</dbReference>
<dbReference type="InterPro" id="IPR017970">
    <property type="entry name" value="Homeobox_CS"/>
</dbReference>
<gene>
    <name evidence="4" type="ORF">OFUS_LOCUS4777</name>
</gene>
<dbReference type="Pfam" id="PF00046">
    <property type="entry name" value="Homeodomain"/>
    <property type="match status" value="1"/>
</dbReference>
<evidence type="ECO:0000256" key="2">
    <source>
        <dbReference type="RuleBase" id="RU000682"/>
    </source>
</evidence>
<accession>A0A8J1TJ83</accession>
<dbReference type="GO" id="GO:0005634">
    <property type="term" value="C:nucleus"/>
    <property type="evidence" value="ECO:0007669"/>
    <property type="project" value="UniProtKB-SubCell"/>
</dbReference>
<organism evidence="4 5">
    <name type="scientific">Owenia fusiformis</name>
    <name type="common">Polychaete worm</name>
    <dbReference type="NCBI Taxonomy" id="6347"/>
    <lineage>
        <taxon>Eukaryota</taxon>
        <taxon>Metazoa</taxon>
        <taxon>Spiralia</taxon>
        <taxon>Lophotrochozoa</taxon>
        <taxon>Annelida</taxon>
        <taxon>Polychaeta</taxon>
        <taxon>Sedentaria</taxon>
        <taxon>Canalipalpata</taxon>
        <taxon>Sabellida</taxon>
        <taxon>Oweniida</taxon>
        <taxon>Oweniidae</taxon>
        <taxon>Owenia</taxon>
    </lineage>
</organism>
<dbReference type="PROSITE" id="PS00027">
    <property type="entry name" value="HOMEOBOX_1"/>
    <property type="match status" value="1"/>
</dbReference>
<reference evidence="4" key="1">
    <citation type="submission" date="2022-03" db="EMBL/GenBank/DDBJ databases">
        <authorList>
            <person name="Martin C."/>
        </authorList>
    </citation>
    <scope>NUCLEOTIDE SEQUENCE</scope>
</reference>
<comment type="subcellular location">
    <subcellularLocation>
        <location evidence="1 2">Nucleus</location>
    </subcellularLocation>
</comment>
<dbReference type="OrthoDB" id="6159439at2759"/>
<dbReference type="InterPro" id="IPR020479">
    <property type="entry name" value="HD_metazoa"/>
</dbReference>
<keyword evidence="1 2" id="KW-0539">Nucleus</keyword>
<evidence type="ECO:0000256" key="3">
    <source>
        <dbReference type="SAM" id="MobiDB-lite"/>
    </source>
</evidence>
<dbReference type="Proteomes" id="UP000749559">
    <property type="component" value="Unassembled WGS sequence"/>
</dbReference>
<dbReference type="GO" id="GO:0000981">
    <property type="term" value="F:DNA-binding transcription factor activity, RNA polymerase II-specific"/>
    <property type="evidence" value="ECO:0007669"/>
    <property type="project" value="InterPro"/>
</dbReference>
<sequence>MSTSYFVDALLLKKPTQMSLQRELSTAMSRQSQITHLPPPAHNHTPMLPGQPLACYPRRPSELFGGCCPLCIQTPGGHLICPSNAASNLSTMKHLLPTSSASALSSSSGFTPRLPLAINTVSRLPSRRDSPSPPEYSAVDTRRIRYMNLGNIGMTRDSSDDLPSGKRIRTAFTSTQLLELEREFASNMYLSRLRRIEIATYLNLSEKQVKIWFQNRRVKQKKEGTDEAPTHDKCRCLRTCASRNEKQDIECHGNDCESVNSPSSEIDSSDINSSDISQVSSQSITKDSQIPVDING</sequence>
<protein>
    <submittedName>
        <fullName evidence="4">Uncharacterized protein</fullName>
    </submittedName>
</protein>
<evidence type="ECO:0000313" key="5">
    <source>
        <dbReference type="Proteomes" id="UP000749559"/>
    </source>
</evidence>
<dbReference type="Gene3D" id="1.10.10.60">
    <property type="entry name" value="Homeodomain-like"/>
    <property type="match status" value="1"/>
</dbReference>
<proteinExistence type="predicted"/>
<feature type="compositionally biased region" description="Low complexity" evidence="3">
    <location>
        <begin position="257"/>
        <end position="284"/>
    </location>
</feature>
<name>A0A8J1TJ83_OWEFU</name>
<dbReference type="InterPro" id="IPR009057">
    <property type="entry name" value="Homeodomain-like_sf"/>
</dbReference>